<dbReference type="PROSITE" id="PS00615">
    <property type="entry name" value="C_TYPE_LECTIN_1"/>
    <property type="match status" value="1"/>
</dbReference>
<dbReference type="SUPFAM" id="SSF56436">
    <property type="entry name" value="C-type lectin-like"/>
    <property type="match status" value="3"/>
</dbReference>
<reference evidence="3" key="1">
    <citation type="submission" date="2023-06" db="EMBL/GenBank/DDBJ databases">
        <title>Male Hemibagrus guttatus genome.</title>
        <authorList>
            <person name="Bian C."/>
        </authorList>
    </citation>
    <scope>NUCLEOTIDE SEQUENCE</scope>
    <source>
        <strain evidence="3">Male_cb2023</strain>
        <tissue evidence="3">Muscle</tissue>
    </source>
</reference>
<evidence type="ECO:0000313" key="3">
    <source>
        <dbReference type="EMBL" id="KAK3507740.1"/>
    </source>
</evidence>
<sequence length="426" mass="48780">MFTWSVRASNSGADRFIGVSSRLMSWTEAQTYCRTFHTDLASALNQSDNDLLRQVVYDQGRSWFGLFRDTWKWSDGTIPTSLLWDLGQPNNYYKDEDCGDFYKGSLTDRDCTELYYFICHTPAASNPAVRHTYHAVMAKVSWTDAQSYCRVMYSDLATIVTNNDWMRLKKELASNNLTSLAWIGLYSDPDSWRWSLNDLENTVLQKWRPHEPNNEGGNQSCVMIDAQGYWYDEPCADSKPFICYSAVNTGAGRFVAVSSPLMSWTEAQTYCRTFHTDLASALNQEDNNLLQQVASAQGSSWIGLFRDTWKWSDGTIPADLQWSSGQPNNYYKDEDCGAVYNKAFSDDVCSNLYYFICHSFPPMWERKTVRLQVKSDGSVLDPAVQSSILEQLKQKVKDHSMLMEASVSWRVQKDGKIFHTKNKNKP</sequence>
<evidence type="ECO:0000313" key="4">
    <source>
        <dbReference type="Proteomes" id="UP001274896"/>
    </source>
</evidence>
<gene>
    <name evidence="3" type="ORF">QTP70_034887</name>
</gene>
<dbReference type="SMART" id="SM00034">
    <property type="entry name" value="CLECT"/>
    <property type="match status" value="3"/>
</dbReference>
<dbReference type="AlphaFoldDB" id="A0AAE0PTN6"/>
<accession>A0AAE0PTN6</accession>
<dbReference type="InterPro" id="IPR016186">
    <property type="entry name" value="C-type_lectin-like/link_sf"/>
</dbReference>
<protein>
    <recommendedName>
        <fullName evidence="2">C-type lectin domain-containing protein</fullName>
    </recommendedName>
</protein>
<keyword evidence="4" id="KW-1185">Reference proteome</keyword>
<keyword evidence="1" id="KW-1015">Disulfide bond</keyword>
<name>A0AAE0PTN6_9TELE</name>
<dbReference type="EMBL" id="JAUCMX010000029">
    <property type="protein sequence ID" value="KAK3507740.1"/>
    <property type="molecule type" value="Genomic_DNA"/>
</dbReference>
<dbReference type="InterPro" id="IPR018378">
    <property type="entry name" value="C-type_lectin_CS"/>
</dbReference>
<comment type="caution">
    <text evidence="3">The sequence shown here is derived from an EMBL/GenBank/DDBJ whole genome shotgun (WGS) entry which is preliminary data.</text>
</comment>
<organism evidence="3 4">
    <name type="scientific">Hemibagrus guttatus</name>
    <dbReference type="NCBI Taxonomy" id="175788"/>
    <lineage>
        <taxon>Eukaryota</taxon>
        <taxon>Metazoa</taxon>
        <taxon>Chordata</taxon>
        <taxon>Craniata</taxon>
        <taxon>Vertebrata</taxon>
        <taxon>Euteleostomi</taxon>
        <taxon>Actinopterygii</taxon>
        <taxon>Neopterygii</taxon>
        <taxon>Teleostei</taxon>
        <taxon>Ostariophysi</taxon>
        <taxon>Siluriformes</taxon>
        <taxon>Bagridae</taxon>
        <taxon>Hemibagrus</taxon>
    </lineage>
</organism>
<dbReference type="Pfam" id="PF00059">
    <property type="entry name" value="Lectin_C"/>
    <property type="match status" value="3"/>
</dbReference>
<feature type="domain" description="C-type lectin" evidence="2">
    <location>
        <begin position="262"/>
        <end position="358"/>
    </location>
</feature>
<feature type="domain" description="C-type lectin" evidence="2">
    <location>
        <begin position="131"/>
        <end position="244"/>
    </location>
</feature>
<dbReference type="InterPro" id="IPR016187">
    <property type="entry name" value="CTDL_fold"/>
</dbReference>
<dbReference type="PANTHER" id="PTHR45784">
    <property type="entry name" value="C-TYPE LECTIN DOMAIN FAMILY 20 MEMBER A-RELATED"/>
    <property type="match status" value="1"/>
</dbReference>
<dbReference type="InterPro" id="IPR001304">
    <property type="entry name" value="C-type_lectin-like"/>
</dbReference>
<dbReference type="PANTHER" id="PTHR45784:SF3">
    <property type="entry name" value="C-TYPE LECTIN DOMAIN FAMILY 4 MEMBER K-LIKE-RELATED"/>
    <property type="match status" value="1"/>
</dbReference>
<dbReference type="Gene3D" id="3.10.100.10">
    <property type="entry name" value="Mannose-Binding Protein A, subunit A"/>
    <property type="match status" value="3"/>
</dbReference>
<dbReference type="Proteomes" id="UP001274896">
    <property type="component" value="Unassembled WGS sequence"/>
</dbReference>
<feature type="domain" description="C-type lectin" evidence="2">
    <location>
        <begin position="24"/>
        <end position="120"/>
    </location>
</feature>
<dbReference type="PROSITE" id="PS50041">
    <property type="entry name" value="C_TYPE_LECTIN_2"/>
    <property type="match status" value="3"/>
</dbReference>
<evidence type="ECO:0000259" key="2">
    <source>
        <dbReference type="PROSITE" id="PS50041"/>
    </source>
</evidence>
<evidence type="ECO:0000256" key="1">
    <source>
        <dbReference type="ARBA" id="ARBA00023157"/>
    </source>
</evidence>
<proteinExistence type="predicted"/>